<proteinExistence type="predicted"/>
<organism evidence="1">
    <name type="scientific">Pithovirus LCPAC201</name>
    <dbReference type="NCBI Taxonomy" id="2506591"/>
    <lineage>
        <taxon>Viruses</taxon>
        <taxon>Pithoviruses</taxon>
    </lineage>
</organism>
<name>A0A481Z653_9VIRU</name>
<protein>
    <recommendedName>
        <fullName evidence="2">2OG-Fe(II) oxygenase superfamily protein</fullName>
    </recommendedName>
</protein>
<gene>
    <name evidence="1" type="ORF">LCPAC201_03260</name>
</gene>
<dbReference type="EMBL" id="MK500508">
    <property type="protein sequence ID" value="QBK91025.1"/>
    <property type="molecule type" value="Genomic_DNA"/>
</dbReference>
<evidence type="ECO:0000313" key="1">
    <source>
        <dbReference type="EMBL" id="QBK91025.1"/>
    </source>
</evidence>
<evidence type="ECO:0008006" key="2">
    <source>
        <dbReference type="Google" id="ProtNLM"/>
    </source>
</evidence>
<accession>A0A481Z653</accession>
<sequence>MNHTLKLVLQPVATPQLVVQLIIPPSVTPCQHTITLTFGDQAENHVGMQKIGQLATNGFNLEDLTKIKELMEKYDVRCELIHLNPYLPSIFQGESSKPAYILIIREGVDHILNTQNAMDLLAEQARLQPDTKAFMYGRVVNKKARHNLCFSEIGQEPDYENKKGRIVPYSEVPLLNFLRLSFPTWFGLKAQNLVIEGNYYYDVTKCGIGFHGDSERRRVIGVRLGAPLPLNYQWFLESKPVGTRIKLIINHGDIYIMSEKAVGTDWKKKKTLTLRHAAGCDKYLKINGSLG</sequence>
<reference evidence="1" key="1">
    <citation type="journal article" date="2019" name="MBio">
        <title>Virus Genomes from Deep Sea Sediments Expand the Ocean Megavirome and Support Independent Origins of Viral Gigantism.</title>
        <authorList>
            <person name="Backstrom D."/>
            <person name="Yutin N."/>
            <person name="Jorgensen S.L."/>
            <person name="Dharamshi J."/>
            <person name="Homa F."/>
            <person name="Zaremba-Niedwiedzka K."/>
            <person name="Spang A."/>
            <person name="Wolf Y.I."/>
            <person name="Koonin E.V."/>
            <person name="Ettema T.J."/>
        </authorList>
    </citation>
    <scope>NUCLEOTIDE SEQUENCE</scope>
</reference>